<sequence>MHHRGTGLRSGKKRTFNSIRSGSSSQSSEASDDELLSVPRRRQKKIARRSTYSALGRNRVTTCELDLVESFDAMKEDIQISDNDDDYAAVELVSDSDEEAHANVEKAEHKGIVESNVVDSADEASTARRLSLVSADSDLLDFELDANAIFDDKTFFDA</sequence>
<evidence type="ECO:0000313" key="3">
    <source>
        <dbReference type="Proteomes" id="UP001357485"/>
    </source>
</evidence>
<comment type="caution">
    <text evidence="2">The sequence shown here is derived from an EMBL/GenBank/DDBJ whole genome shotgun (WGS) entry which is preliminary data.</text>
</comment>
<feature type="non-terminal residue" evidence="2">
    <location>
        <position position="158"/>
    </location>
</feature>
<reference evidence="2 3" key="1">
    <citation type="submission" date="2023-08" db="EMBL/GenBank/DDBJ databases">
        <title>Black Yeasts Isolated from many extreme environments.</title>
        <authorList>
            <person name="Coleine C."/>
            <person name="Stajich J.E."/>
            <person name="Selbmann L."/>
        </authorList>
    </citation>
    <scope>NUCLEOTIDE SEQUENCE [LARGE SCALE GENOMIC DNA]</scope>
    <source>
        <strain evidence="2 3">CCFEE 536</strain>
    </source>
</reference>
<protein>
    <submittedName>
        <fullName evidence="2">Uncharacterized protein</fullName>
    </submittedName>
</protein>
<keyword evidence="3" id="KW-1185">Reference proteome</keyword>
<feature type="compositionally biased region" description="Basic residues" evidence="1">
    <location>
        <begin position="39"/>
        <end position="48"/>
    </location>
</feature>
<feature type="region of interest" description="Disordered" evidence="1">
    <location>
        <begin position="1"/>
        <end position="51"/>
    </location>
</feature>
<gene>
    <name evidence="2" type="ORF">LTR16_011892</name>
</gene>
<dbReference type="EMBL" id="JAVRRA010003865">
    <property type="protein sequence ID" value="KAK5275981.1"/>
    <property type="molecule type" value="Genomic_DNA"/>
</dbReference>
<evidence type="ECO:0000313" key="2">
    <source>
        <dbReference type="EMBL" id="KAK5275981.1"/>
    </source>
</evidence>
<dbReference type="Proteomes" id="UP001357485">
    <property type="component" value="Unassembled WGS sequence"/>
</dbReference>
<name>A0ABR0M302_9PEZI</name>
<proteinExistence type="predicted"/>
<feature type="compositionally biased region" description="Low complexity" evidence="1">
    <location>
        <begin position="18"/>
        <end position="29"/>
    </location>
</feature>
<evidence type="ECO:0000256" key="1">
    <source>
        <dbReference type="SAM" id="MobiDB-lite"/>
    </source>
</evidence>
<organism evidence="2 3">
    <name type="scientific">Cryomyces antarcticus</name>
    <dbReference type="NCBI Taxonomy" id="329879"/>
    <lineage>
        <taxon>Eukaryota</taxon>
        <taxon>Fungi</taxon>
        <taxon>Dikarya</taxon>
        <taxon>Ascomycota</taxon>
        <taxon>Pezizomycotina</taxon>
        <taxon>Dothideomycetes</taxon>
        <taxon>Dothideomycetes incertae sedis</taxon>
        <taxon>Cryomyces</taxon>
    </lineage>
</organism>
<feature type="compositionally biased region" description="Basic residues" evidence="1">
    <location>
        <begin position="1"/>
        <end position="15"/>
    </location>
</feature>
<accession>A0ABR0M302</accession>